<keyword evidence="3" id="KW-1185">Reference proteome</keyword>
<dbReference type="InterPro" id="IPR016181">
    <property type="entry name" value="Acyl_CoA_acyltransferase"/>
</dbReference>
<protein>
    <submittedName>
        <fullName evidence="2">Protein N-acetyltransferase, RimJ/RimL family</fullName>
    </submittedName>
</protein>
<dbReference type="RefSeq" id="WP_092016765.1">
    <property type="nucleotide sequence ID" value="NZ_FOXH01000005.1"/>
</dbReference>
<dbReference type="EMBL" id="FOXH01000005">
    <property type="protein sequence ID" value="SFP74598.1"/>
    <property type="molecule type" value="Genomic_DNA"/>
</dbReference>
<proteinExistence type="predicted"/>
<gene>
    <name evidence="2" type="ORF">SAMN04515674_105226</name>
</gene>
<accession>A0A1I5SV81</accession>
<sequence length="170" mass="19271">MTVIETERLILSHLTPECDAFIFELLNNPTWLEFIGDRGIKNLEDARNYILNGPQLSYETNGFGLYLVKLKTDETPIGLCGLIHRDYLEYVDIGYALLPEYTGKGYAFEAGKATLDYAKNVLKIHPVAAITTEDNSHSIALLKKLGLKFDKKVRFSPNDNEKDELLLFIN</sequence>
<dbReference type="Gene3D" id="3.40.630.30">
    <property type="match status" value="1"/>
</dbReference>
<dbReference type="STRING" id="1079859.SAMN04515674_105226"/>
<dbReference type="Proteomes" id="UP000199306">
    <property type="component" value="Unassembled WGS sequence"/>
</dbReference>
<feature type="domain" description="N-acetyltransferase" evidence="1">
    <location>
        <begin position="9"/>
        <end position="170"/>
    </location>
</feature>
<evidence type="ECO:0000259" key="1">
    <source>
        <dbReference type="PROSITE" id="PS51186"/>
    </source>
</evidence>
<dbReference type="PROSITE" id="PS51186">
    <property type="entry name" value="GNAT"/>
    <property type="match status" value="1"/>
</dbReference>
<evidence type="ECO:0000313" key="2">
    <source>
        <dbReference type="EMBL" id="SFP74598.1"/>
    </source>
</evidence>
<name>A0A1I5SV81_9BACT</name>
<dbReference type="SUPFAM" id="SSF55729">
    <property type="entry name" value="Acyl-CoA N-acyltransferases (Nat)"/>
    <property type="match status" value="1"/>
</dbReference>
<dbReference type="OrthoDB" id="9798081at2"/>
<evidence type="ECO:0000313" key="3">
    <source>
        <dbReference type="Proteomes" id="UP000199306"/>
    </source>
</evidence>
<reference evidence="2 3" key="1">
    <citation type="submission" date="2016-10" db="EMBL/GenBank/DDBJ databases">
        <authorList>
            <person name="de Groot N.N."/>
        </authorList>
    </citation>
    <scope>NUCLEOTIDE SEQUENCE [LARGE SCALE GENOMIC DNA]</scope>
    <source>
        <strain evidence="3">E92,LMG 26720,CCM 7988</strain>
    </source>
</reference>
<dbReference type="AlphaFoldDB" id="A0A1I5SV81"/>
<dbReference type="PANTHER" id="PTHR43792:SF1">
    <property type="entry name" value="N-ACETYLTRANSFERASE DOMAIN-CONTAINING PROTEIN"/>
    <property type="match status" value="1"/>
</dbReference>
<dbReference type="Pfam" id="PF13302">
    <property type="entry name" value="Acetyltransf_3"/>
    <property type="match status" value="1"/>
</dbReference>
<dbReference type="GO" id="GO:0016747">
    <property type="term" value="F:acyltransferase activity, transferring groups other than amino-acyl groups"/>
    <property type="evidence" value="ECO:0007669"/>
    <property type="project" value="InterPro"/>
</dbReference>
<organism evidence="2 3">
    <name type="scientific">Pseudarcicella hirudinis</name>
    <dbReference type="NCBI Taxonomy" id="1079859"/>
    <lineage>
        <taxon>Bacteria</taxon>
        <taxon>Pseudomonadati</taxon>
        <taxon>Bacteroidota</taxon>
        <taxon>Cytophagia</taxon>
        <taxon>Cytophagales</taxon>
        <taxon>Flectobacillaceae</taxon>
        <taxon>Pseudarcicella</taxon>
    </lineage>
</organism>
<dbReference type="PANTHER" id="PTHR43792">
    <property type="entry name" value="GNAT FAMILY, PUTATIVE (AFU_ORTHOLOGUE AFUA_3G00765)-RELATED-RELATED"/>
    <property type="match status" value="1"/>
</dbReference>
<keyword evidence="2" id="KW-0808">Transferase</keyword>
<dbReference type="InterPro" id="IPR051531">
    <property type="entry name" value="N-acetyltransferase"/>
</dbReference>
<dbReference type="InterPro" id="IPR000182">
    <property type="entry name" value="GNAT_dom"/>
</dbReference>